<keyword evidence="1" id="KW-0129">CBS domain</keyword>
<proteinExistence type="predicted"/>
<gene>
    <name evidence="3" type="ORF">MNBD_NITROSPIRAE02-1682</name>
</gene>
<sequence>MKAKDIMEPVKETLTPETTLKEAVNKMRVARRGDGRVGVKGMIVLDNGNLAGIISIKDILKAIIPSYMSLTELGEFTWDGMLEQMARKVADRKVEEIMTKDVITVSEDAPLMECADLVVKHGLHRLPVLNGEKKVVGMIYIRDLYQAIVQALFEKEEER</sequence>
<dbReference type="InterPro" id="IPR046342">
    <property type="entry name" value="CBS_dom_sf"/>
</dbReference>
<dbReference type="Pfam" id="PF00571">
    <property type="entry name" value="CBS"/>
    <property type="match status" value="2"/>
</dbReference>
<dbReference type="PANTHER" id="PTHR43080">
    <property type="entry name" value="CBS DOMAIN-CONTAINING PROTEIN CBSX3, MITOCHONDRIAL"/>
    <property type="match status" value="1"/>
</dbReference>
<dbReference type="PANTHER" id="PTHR43080:SF2">
    <property type="entry name" value="CBS DOMAIN-CONTAINING PROTEIN"/>
    <property type="match status" value="1"/>
</dbReference>
<evidence type="ECO:0000256" key="1">
    <source>
        <dbReference type="ARBA" id="ARBA00023122"/>
    </source>
</evidence>
<dbReference type="EMBL" id="UOGH01000166">
    <property type="protein sequence ID" value="VAX30491.1"/>
    <property type="molecule type" value="Genomic_DNA"/>
</dbReference>
<feature type="domain" description="CBS" evidence="2">
    <location>
        <begin position="7"/>
        <end position="70"/>
    </location>
</feature>
<protein>
    <recommendedName>
        <fullName evidence="2">CBS domain-containing protein</fullName>
    </recommendedName>
</protein>
<feature type="domain" description="CBS" evidence="2">
    <location>
        <begin position="98"/>
        <end position="156"/>
    </location>
</feature>
<reference evidence="3" key="1">
    <citation type="submission" date="2018-06" db="EMBL/GenBank/DDBJ databases">
        <authorList>
            <person name="Zhirakovskaya E."/>
        </authorList>
    </citation>
    <scope>NUCLEOTIDE SEQUENCE</scope>
</reference>
<dbReference type="SUPFAM" id="SSF54631">
    <property type="entry name" value="CBS-domain pair"/>
    <property type="match status" value="1"/>
</dbReference>
<organism evidence="3">
    <name type="scientific">hydrothermal vent metagenome</name>
    <dbReference type="NCBI Taxonomy" id="652676"/>
    <lineage>
        <taxon>unclassified sequences</taxon>
        <taxon>metagenomes</taxon>
        <taxon>ecological metagenomes</taxon>
    </lineage>
</organism>
<dbReference type="Gene3D" id="3.10.580.10">
    <property type="entry name" value="CBS-domain"/>
    <property type="match status" value="1"/>
</dbReference>
<dbReference type="InterPro" id="IPR000644">
    <property type="entry name" value="CBS_dom"/>
</dbReference>
<dbReference type="PROSITE" id="PS51371">
    <property type="entry name" value="CBS"/>
    <property type="match status" value="2"/>
</dbReference>
<accession>A0A3B1CVG0</accession>
<dbReference type="SMART" id="SM00116">
    <property type="entry name" value="CBS"/>
    <property type="match status" value="2"/>
</dbReference>
<dbReference type="AlphaFoldDB" id="A0A3B1CVG0"/>
<dbReference type="InterPro" id="IPR051257">
    <property type="entry name" value="Diverse_CBS-Domain"/>
</dbReference>
<evidence type="ECO:0000313" key="3">
    <source>
        <dbReference type="EMBL" id="VAX30491.1"/>
    </source>
</evidence>
<name>A0A3B1CVG0_9ZZZZ</name>
<evidence type="ECO:0000259" key="2">
    <source>
        <dbReference type="PROSITE" id="PS51371"/>
    </source>
</evidence>